<dbReference type="EMBL" id="BSNZ01000029">
    <property type="protein sequence ID" value="GLQ85891.1"/>
    <property type="molecule type" value="Genomic_DNA"/>
</dbReference>
<proteinExistence type="predicted"/>
<dbReference type="AlphaFoldDB" id="A0AA37SKM1"/>
<protein>
    <submittedName>
        <fullName evidence="1">Uncharacterized protein</fullName>
    </submittedName>
</protein>
<dbReference type="Proteomes" id="UP001156708">
    <property type="component" value="Unassembled WGS sequence"/>
</dbReference>
<accession>A0AA37SKM1</accession>
<organism evidence="1 2">
    <name type="scientific">Gluconobacter sphaericus NBRC 12467</name>
    <dbReference type="NCBI Taxonomy" id="1307951"/>
    <lineage>
        <taxon>Bacteria</taxon>
        <taxon>Pseudomonadati</taxon>
        <taxon>Pseudomonadota</taxon>
        <taxon>Alphaproteobacteria</taxon>
        <taxon>Acetobacterales</taxon>
        <taxon>Acetobacteraceae</taxon>
        <taxon>Gluconobacter</taxon>
    </lineage>
</organism>
<evidence type="ECO:0000313" key="1">
    <source>
        <dbReference type="EMBL" id="GLQ85891.1"/>
    </source>
</evidence>
<comment type="caution">
    <text evidence="1">The sequence shown here is derived from an EMBL/GenBank/DDBJ whole genome shotgun (WGS) entry which is preliminary data.</text>
</comment>
<sequence>MSGALVMLQHIMKFLMVETASLFPDTSQIIARGHPTDNELLAFYRLEVWFEMEVEGPKNPRTWRPLCDSITPAIIGGCKINRSGFF</sequence>
<gene>
    <name evidence="1" type="ORF">GCM10007872_28010</name>
</gene>
<reference evidence="2" key="1">
    <citation type="journal article" date="2019" name="Int. J. Syst. Evol. Microbiol.">
        <title>The Global Catalogue of Microorganisms (GCM) 10K type strain sequencing project: providing services to taxonomists for standard genome sequencing and annotation.</title>
        <authorList>
            <consortium name="The Broad Institute Genomics Platform"/>
            <consortium name="The Broad Institute Genome Sequencing Center for Infectious Disease"/>
            <person name="Wu L."/>
            <person name="Ma J."/>
        </authorList>
    </citation>
    <scope>NUCLEOTIDE SEQUENCE [LARGE SCALE GENOMIC DNA]</scope>
    <source>
        <strain evidence="2">NBRC 12467</strain>
    </source>
</reference>
<evidence type="ECO:0000313" key="2">
    <source>
        <dbReference type="Proteomes" id="UP001156708"/>
    </source>
</evidence>
<keyword evidence="2" id="KW-1185">Reference proteome</keyword>
<name>A0AA37SKM1_9PROT</name>